<gene>
    <name evidence="1" type="ORF">C8J48_2209</name>
</gene>
<dbReference type="EMBL" id="PZZP01000001">
    <property type="protein sequence ID" value="PTM59582.1"/>
    <property type="molecule type" value="Genomic_DNA"/>
</dbReference>
<reference evidence="1 2" key="1">
    <citation type="submission" date="2018-04" db="EMBL/GenBank/DDBJ databases">
        <title>Genomic Encyclopedia of Archaeal and Bacterial Type Strains, Phase II (KMG-II): from individual species to whole genera.</title>
        <authorList>
            <person name="Goeker M."/>
        </authorList>
    </citation>
    <scope>NUCLEOTIDE SEQUENCE [LARGE SCALE GENOMIC DNA]</scope>
    <source>
        <strain evidence="1 2">DSM 45169</strain>
    </source>
</reference>
<dbReference type="RefSeq" id="WP_107726683.1">
    <property type="nucleotide sequence ID" value="NZ_PZZP01000001.1"/>
</dbReference>
<sequence length="68" mass="7939">MQTKPAQKYDATFQIGGTTIHIVAPQITEDERHRRLDDVQRVIWAIWRSIETEKIQREPGSTKQPLKP</sequence>
<name>A0A2T4ZCI5_9BACL</name>
<keyword evidence="2" id="KW-1185">Reference proteome</keyword>
<evidence type="ECO:0000313" key="2">
    <source>
        <dbReference type="Proteomes" id="UP000241639"/>
    </source>
</evidence>
<protein>
    <submittedName>
        <fullName evidence="1">Uncharacterized protein</fullName>
    </submittedName>
</protein>
<dbReference type="OrthoDB" id="2989930at2"/>
<dbReference type="AlphaFoldDB" id="A0A2T4ZCI5"/>
<evidence type="ECO:0000313" key="1">
    <source>
        <dbReference type="EMBL" id="PTM59582.1"/>
    </source>
</evidence>
<comment type="caution">
    <text evidence="1">The sequence shown here is derived from an EMBL/GenBank/DDBJ whole genome shotgun (WGS) entry which is preliminary data.</text>
</comment>
<organism evidence="1 2">
    <name type="scientific">Desmospora activa DSM 45169</name>
    <dbReference type="NCBI Taxonomy" id="1121389"/>
    <lineage>
        <taxon>Bacteria</taxon>
        <taxon>Bacillati</taxon>
        <taxon>Bacillota</taxon>
        <taxon>Bacilli</taxon>
        <taxon>Bacillales</taxon>
        <taxon>Thermoactinomycetaceae</taxon>
        <taxon>Desmospora</taxon>
    </lineage>
</organism>
<proteinExistence type="predicted"/>
<dbReference type="Proteomes" id="UP000241639">
    <property type="component" value="Unassembled WGS sequence"/>
</dbReference>
<accession>A0A2T4ZCI5</accession>